<dbReference type="EMBL" id="JABFBC010000001">
    <property type="protein sequence ID" value="NNU80219.1"/>
    <property type="molecule type" value="Genomic_DNA"/>
</dbReference>
<dbReference type="InterPro" id="IPR016181">
    <property type="entry name" value="Acyl_CoA_acyltransferase"/>
</dbReference>
<keyword evidence="2" id="KW-0808">Transferase</keyword>
<organism evidence="2 3">
    <name type="scientific">Halovulum dunhuangense</name>
    <dbReference type="NCBI Taxonomy" id="1505036"/>
    <lineage>
        <taxon>Bacteria</taxon>
        <taxon>Pseudomonadati</taxon>
        <taxon>Pseudomonadota</taxon>
        <taxon>Alphaproteobacteria</taxon>
        <taxon>Rhodobacterales</taxon>
        <taxon>Paracoccaceae</taxon>
        <taxon>Halovulum</taxon>
    </lineage>
</organism>
<dbReference type="InterPro" id="IPR000182">
    <property type="entry name" value="GNAT_dom"/>
</dbReference>
<accession>A0A849L1U3</accession>
<protein>
    <submittedName>
        <fullName evidence="2">GNAT family N-acetyltransferase</fullName>
    </submittedName>
</protein>
<name>A0A849L1U3_9RHOB</name>
<evidence type="ECO:0000313" key="2">
    <source>
        <dbReference type="EMBL" id="NNU80219.1"/>
    </source>
</evidence>
<comment type="caution">
    <text evidence="2">The sequence shown here is derived from an EMBL/GenBank/DDBJ whole genome shotgun (WGS) entry which is preliminary data.</text>
</comment>
<dbReference type="PROSITE" id="PS51186">
    <property type="entry name" value="GNAT"/>
    <property type="match status" value="1"/>
</dbReference>
<dbReference type="Pfam" id="PF00583">
    <property type="entry name" value="Acetyltransf_1"/>
    <property type="match status" value="1"/>
</dbReference>
<dbReference type="RefSeq" id="WP_171323793.1">
    <property type="nucleotide sequence ID" value="NZ_JABFBC010000001.1"/>
</dbReference>
<feature type="domain" description="N-acetyltransferase" evidence="1">
    <location>
        <begin position="129"/>
        <end position="265"/>
    </location>
</feature>
<dbReference type="GO" id="GO:0016747">
    <property type="term" value="F:acyltransferase activity, transferring groups other than amino-acyl groups"/>
    <property type="evidence" value="ECO:0007669"/>
    <property type="project" value="InterPro"/>
</dbReference>
<sequence length="265" mass="27904">MEQHAYVAAAQAAMDTNMARFYGAYASVPGKTLIDRDGNILFYTGIPHPLFNGAIIARDERGDILAFETRLAEEIARHHAPALWWIASAAHTPAIENRLSALGLKERGTLPAMACALARLAPPGPLPGLHIEEAADAAARADWAALAARATGFSPEAAQALCRLEEQIPPEALRGQRRFTASLDGQPVATASTVVTGTVAGLYAVATLPEARGRGIAGALSLLALGLARDAGALTGVLQASDMGRPVYRRLGFAEISDYLLFQQG</sequence>
<dbReference type="Proteomes" id="UP000572377">
    <property type="component" value="Unassembled WGS sequence"/>
</dbReference>
<dbReference type="AlphaFoldDB" id="A0A849L1U3"/>
<evidence type="ECO:0000313" key="3">
    <source>
        <dbReference type="Proteomes" id="UP000572377"/>
    </source>
</evidence>
<dbReference type="Gene3D" id="3.40.630.30">
    <property type="match status" value="1"/>
</dbReference>
<proteinExistence type="predicted"/>
<dbReference type="SUPFAM" id="SSF55729">
    <property type="entry name" value="Acyl-CoA N-acyltransferases (Nat)"/>
    <property type="match status" value="1"/>
</dbReference>
<reference evidence="2 3" key="1">
    <citation type="submission" date="2020-05" db="EMBL/GenBank/DDBJ databases">
        <title>Gimesia benthica sp. nov., a novel planctomycete isolated from a deep-sea water sample of the Northwest Indian Ocean.</title>
        <authorList>
            <person name="Wang J."/>
            <person name="Ruan C."/>
            <person name="Song L."/>
            <person name="Zhu Y."/>
            <person name="Li A."/>
            <person name="Zheng X."/>
            <person name="Wang L."/>
            <person name="Lu Z."/>
            <person name="Huang Y."/>
            <person name="Du W."/>
            <person name="Zhou Y."/>
            <person name="Huang L."/>
            <person name="Dai X."/>
        </authorList>
    </citation>
    <scope>NUCLEOTIDE SEQUENCE [LARGE SCALE GENOMIC DNA]</scope>
    <source>
        <strain evidence="2 3">YYQ-30</strain>
    </source>
</reference>
<keyword evidence="3" id="KW-1185">Reference proteome</keyword>
<gene>
    <name evidence="2" type="ORF">HMH01_07175</name>
</gene>
<evidence type="ECO:0000259" key="1">
    <source>
        <dbReference type="PROSITE" id="PS51186"/>
    </source>
</evidence>